<feature type="compositionally biased region" description="Basic residues" evidence="4">
    <location>
        <begin position="284"/>
        <end position="295"/>
    </location>
</feature>
<dbReference type="GO" id="GO:0000724">
    <property type="term" value="P:double-strand break repair via homologous recombination"/>
    <property type="evidence" value="ECO:0007669"/>
    <property type="project" value="TreeGrafter"/>
</dbReference>
<dbReference type="PROSITE" id="PS50082">
    <property type="entry name" value="WD_REPEATS_2"/>
    <property type="match status" value="3"/>
</dbReference>
<dbReference type="PANTHER" id="PTHR19862">
    <property type="entry name" value="WD REPEAT-CONTAINING PROTEIN 48"/>
    <property type="match status" value="1"/>
</dbReference>
<dbReference type="InterPro" id="IPR015943">
    <property type="entry name" value="WD40/YVTN_repeat-like_dom_sf"/>
</dbReference>
<proteinExistence type="predicted"/>
<comment type="caution">
    <text evidence="6">The sequence shown here is derived from an EMBL/GenBank/DDBJ whole genome shotgun (WGS) entry which is preliminary data.</text>
</comment>
<dbReference type="PANTHER" id="PTHR19862:SF14">
    <property type="entry name" value="WD REPEAT-CONTAINING PROTEIN 48"/>
    <property type="match status" value="1"/>
</dbReference>
<keyword evidence="7" id="KW-1185">Reference proteome</keyword>
<feature type="repeat" description="WD" evidence="3">
    <location>
        <begin position="773"/>
        <end position="814"/>
    </location>
</feature>
<dbReference type="Gene3D" id="2.130.10.10">
    <property type="entry name" value="YVTN repeat-like/Quinoprotein amine dehydrogenase"/>
    <property type="match status" value="3"/>
</dbReference>
<protein>
    <recommendedName>
        <fullName evidence="5">BZIP domain-containing protein</fullName>
    </recommendedName>
</protein>
<dbReference type="Proteomes" id="UP001465755">
    <property type="component" value="Unassembled WGS sequence"/>
</dbReference>
<feature type="repeat" description="WD" evidence="3">
    <location>
        <begin position="908"/>
        <end position="949"/>
    </location>
</feature>
<dbReference type="PROSITE" id="PS00036">
    <property type="entry name" value="BZIP_BASIC"/>
    <property type="match status" value="1"/>
</dbReference>
<dbReference type="GO" id="GO:0003700">
    <property type="term" value="F:DNA-binding transcription factor activity"/>
    <property type="evidence" value="ECO:0007669"/>
    <property type="project" value="InterPro"/>
</dbReference>
<evidence type="ECO:0000256" key="4">
    <source>
        <dbReference type="SAM" id="MobiDB-lite"/>
    </source>
</evidence>
<sequence>MTERDPPLELEEDDDFLMALPWLPEREPSMLLPEGAAPNDNFDALLNQWLMSAMQQGDGGRGLAPMEGTTPSLAPPAFPLPELEPLPLGGGGAMAPADDPFNQRLSTLMLGPAPPPSTSHATQRSWEDIPLFNPQFASAQAATGSPDYSQPLQSASREAGSLSSGMNSDGGNSGSRGSHEGGPQGMRSSRSASGGPHAQLSITSSMLHAAVSTAHNITSPIGSLATSIGEGGKGLLQMPVDAAKTGARMGSGLIMGAMDGGMDGARRAWRRRNQSEESRQKERARNRRAQKRFREKQKARQLERQDTVLGLRAQLDAMTGEKAALASRNAILEKVFTMRAHLDASADSTRHVGQMDFSDVYAGEDTPQSITLSLTTGQLTLTRDQLSSLSWTSHTAIWKDYVEQLAAELEATKHTGGDEASDRMLDLIQECSTLSLSLCVINPMSMLRFQTTRLDQPAEPGLLGEAEKPPPPSCSPKSHWAKIEEQLDLSQEQRVHAFEVRHVFLSQLGDLLRQRAELHKLATHASRAMKVDLLSGRGVADEYRSLLEAMELIGKLQRNLQEEQKLIVQRMIVGQQCNFRPRQVAISLVGAWPWYPDTMALIEAAATRSVLVRTHEDSWSSTKAFDQNLGELQTSSRPSPSLGSFASFGFPYRSSACCKGGWGTRHADALDEMYELLSHNLHGYSQQPQPQQQQQRTRKPSKVSIVFRQTDGLQHSGSVNAVALSEDGGQLFTGSRDTTVKRWNVAECTSSEGRQQQGDFQAPRQQSEAEAECWGHCDWVNDAVLLGSSAWLATCSSDRSIRLWDTQASGRIPSGATFSRHKDYVMSLAVAGSPTSPLLASAGLGAEVYLWDVAAASSSNQAPLQAQGFKGSVYTVAMDAMGTILAAGTPDGAVRVCDPRTGAKVCKLRGHTDGVRSLRVNAEGTMCLSGSSDHTMRLWDLGQQRCLQTFACHTDSVWTLQVSDAFSVVVSGGRDGAAYRTDMATATSELLFTDQHAIHSLAWDRQRHLLWAGTTASTVKGWHMPPPTAVGPSQWASPRSPTAAGAAVPSPGSQTAEGARDEMRDTAMLDEQDSPAEGRAFVCATAAFMRSRQTFGSGLPSPQPLQRAPRAILRGISPLVRCTVLQDKQHVLTQALDGTLAKWDVTMGTVAESLGAGGDFEEMERRLFRPMAVHAWFSADCKLGSLAMHMESSSCFHAEVYGRDLGFADMEEDKKINYGEHVLKAAFINYMKAAEYKYVTQGGQQAAAEAAAHYSPYFDFTEGASPLVMSERDDPSTGERRPWCLPVSELGNAPSASVPRWVEDAVLRSHYKSFPDLKYTFSVLPAEGSHLPSMLHSRRNAPRIIRARKVAVFVQDWLASKSIEVNLAPIFYEQSLPHSASGTHTPEENGGSGHIRTGAW</sequence>
<dbReference type="PROSITE" id="PS00678">
    <property type="entry name" value="WD_REPEATS_1"/>
    <property type="match status" value="1"/>
</dbReference>
<feature type="region of interest" description="Disordered" evidence="4">
    <location>
        <begin position="98"/>
        <end position="123"/>
    </location>
</feature>
<evidence type="ECO:0000256" key="3">
    <source>
        <dbReference type="PROSITE-ProRule" id="PRU00221"/>
    </source>
</evidence>
<accession>A0AAW1P254</accession>
<dbReference type="InterPro" id="IPR036322">
    <property type="entry name" value="WD40_repeat_dom_sf"/>
</dbReference>
<feature type="region of interest" description="Disordered" evidence="4">
    <location>
        <begin position="140"/>
        <end position="198"/>
    </location>
</feature>
<dbReference type="GO" id="GO:0043130">
    <property type="term" value="F:ubiquitin binding"/>
    <property type="evidence" value="ECO:0007669"/>
    <property type="project" value="TreeGrafter"/>
</dbReference>
<feature type="domain" description="BZIP" evidence="5">
    <location>
        <begin position="281"/>
        <end position="296"/>
    </location>
</feature>
<name>A0AAW1P254_9CHLO</name>
<evidence type="ECO:0000313" key="7">
    <source>
        <dbReference type="Proteomes" id="UP001465755"/>
    </source>
</evidence>
<dbReference type="CDD" id="cd00200">
    <property type="entry name" value="WD40"/>
    <property type="match status" value="1"/>
</dbReference>
<reference evidence="6 7" key="1">
    <citation type="journal article" date="2024" name="Nat. Commun.">
        <title>Phylogenomics reveals the evolutionary origins of lichenization in chlorophyte algae.</title>
        <authorList>
            <person name="Puginier C."/>
            <person name="Libourel C."/>
            <person name="Otte J."/>
            <person name="Skaloud P."/>
            <person name="Haon M."/>
            <person name="Grisel S."/>
            <person name="Petersen M."/>
            <person name="Berrin J.G."/>
            <person name="Delaux P.M."/>
            <person name="Dal Grande F."/>
            <person name="Keller J."/>
        </authorList>
    </citation>
    <scope>NUCLEOTIDE SEQUENCE [LARGE SCALE GENOMIC DNA]</scope>
    <source>
        <strain evidence="6 7">SAG 2036</strain>
    </source>
</reference>
<organism evidence="6 7">
    <name type="scientific">Symbiochloris irregularis</name>
    <dbReference type="NCBI Taxonomy" id="706552"/>
    <lineage>
        <taxon>Eukaryota</taxon>
        <taxon>Viridiplantae</taxon>
        <taxon>Chlorophyta</taxon>
        <taxon>core chlorophytes</taxon>
        <taxon>Trebouxiophyceae</taxon>
        <taxon>Trebouxiales</taxon>
        <taxon>Trebouxiaceae</taxon>
        <taxon>Symbiochloris</taxon>
    </lineage>
</organism>
<dbReference type="Pfam" id="PF00400">
    <property type="entry name" value="WD40"/>
    <property type="match status" value="5"/>
</dbReference>
<evidence type="ECO:0000256" key="2">
    <source>
        <dbReference type="ARBA" id="ARBA00022737"/>
    </source>
</evidence>
<keyword evidence="2" id="KW-0677">Repeat</keyword>
<feature type="repeat" description="WD" evidence="3">
    <location>
        <begin position="712"/>
        <end position="745"/>
    </location>
</feature>
<evidence type="ECO:0000259" key="5">
    <source>
        <dbReference type="PROSITE" id="PS00036"/>
    </source>
</evidence>
<feature type="region of interest" description="Disordered" evidence="4">
    <location>
        <begin position="1022"/>
        <end position="1060"/>
    </location>
</feature>
<dbReference type="InterPro" id="IPR001680">
    <property type="entry name" value="WD40_rpt"/>
</dbReference>
<feature type="region of interest" description="Disordered" evidence="4">
    <location>
        <begin position="459"/>
        <end position="478"/>
    </location>
</feature>
<dbReference type="SUPFAM" id="SSF50978">
    <property type="entry name" value="WD40 repeat-like"/>
    <property type="match status" value="1"/>
</dbReference>
<feature type="region of interest" description="Disordered" evidence="4">
    <location>
        <begin position="270"/>
        <end position="301"/>
    </location>
</feature>
<dbReference type="PRINTS" id="PR00320">
    <property type="entry name" value="GPROTEINBRPT"/>
</dbReference>
<dbReference type="SMART" id="SM00320">
    <property type="entry name" value="WD40"/>
    <property type="match status" value="8"/>
</dbReference>
<feature type="compositionally biased region" description="Polar residues" evidence="4">
    <location>
        <begin position="140"/>
        <end position="156"/>
    </location>
</feature>
<gene>
    <name evidence="6" type="ORF">WJX73_001306</name>
</gene>
<dbReference type="PROSITE" id="PS50294">
    <property type="entry name" value="WD_REPEATS_REGION"/>
    <property type="match status" value="2"/>
</dbReference>
<dbReference type="InterPro" id="IPR020472">
    <property type="entry name" value="WD40_PAC1"/>
</dbReference>
<feature type="compositionally biased region" description="Low complexity" evidence="4">
    <location>
        <begin position="160"/>
        <end position="170"/>
    </location>
</feature>
<feature type="region of interest" description="Disordered" evidence="4">
    <location>
        <begin position="1378"/>
        <end position="1400"/>
    </location>
</feature>
<evidence type="ECO:0000313" key="6">
    <source>
        <dbReference type="EMBL" id="KAK9802774.1"/>
    </source>
</evidence>
<feature type="compositionally biased region" description="Basic and acidic residues" evidence="4">
    <location>
        <begin position="273"/>
        <end position="283"/>
    </location>
</feature>
<dbReference type="InterPro" id="IPR051246">
    <property type="entry name" value="WDR48"/>
</dbReference>
<dbReference type="CDD" id="cd14688">
    <property type="entry name" value="bZIP_YAP"/>
    <property type="match status" value="1"/>
</dbReference>
<evidence type="ECO:0000256" key="1">
    <source>
        <dbReference type="ARBA" id="ARBA00022574"/>
    </source>
</evidence>
<dbReference type="InterPro" id="IPR004827">
    <property type="entry name" value="bZIP"/>
</dbReference>
<keyword evidence="1 3" id="KW-0853">WD repeat</keyword>
<dbReference type="EMBL" id="JALJOQ010000067">
    <property type="protein sequence ID" value="KAK9802774.1"/>
    <property type="molecule type" value="Genomic_DNA"/>
</dbReference>
<dbReference type="InterPro" id="IPR019775">
    <property type="entry name" value="WD40_repeat_CS"/>
</dbReference>